<feature type="domain" description="M23ase beta-sheet core" evidence="2">
    <location>
        <begin position="45"/>
        <end position="138"/>
    </location>
</feature>
<evidence type="ECO:0000313" key="3">
    <source>
        <dbReference type="EMBL" id="TDW14454.1"/>
    </source>
</evidence>
<dbReference type="AlphaFoldDB" id="A0A4V3G6B4"/>
<dbReference type="Proteomes" id="UP000295447">
    <property type="component" value="Unassembled WGS sequence"/>
</dbReference>
<keyword evidence="4" id="KW-1185">Reference proteome</keyword>
<organism evidence="3 4">
    <name type="scientific">Kribbella kalugense</name>
    <dbReference type="NCBI Taxonomy" id="2512221"/>
    <lineage>
        <taxon>Bacteria</taxon>
        <taxon>Bacillati</taxon>
        <taxon>Actinomycetota</taxon>
        <taxon>Actinomycetes</taxon>
        <taxon>Propionibacteriales</taxon>
        <taxon>Kribbellaceae</taxon>
        <taxon>Kribbella</taxon>
    </lineage>
</organism>
<evidence type="ECO:0000256" key="1">
    <source>
        <dbReference type="SAM" id="MobiDB-lite"/>
    </source>
</evidence>
<evidence type="ECO:0000259" key="2">
    <source>
        <dbReference type="Pfam" id="PF01551"/>
    </source>
</evidence>
<dbReference type="InterPro" id="IPR016047">
    <property type="entry name" value="M23ase_b-sheet_dom"/>
</dbReference>
<dbReference type="SUPFAM" id="SSF51261">
    <property type="entry name" value="Duplicated hybrid motif"/>
    <property type="match status" value="1"/>
</dbReference>
<comment type="caution">
    <text evidence="3">The sequence shown here is derived from an EMBL/GenBank/DDBJ whole genome shotgun (WGS) entry which is preliminary data.</text>
</comment>
<dbReference type="EMBL" id="SODF01000004">
    <property type="protein sequence ID" value="TDW14454.1"/>
    <property type="molecule type" value="Genomic_DNA"/>
</dbReference>
<dbReference type="OrthoDB" id="5245088at2"/>
<proteinExistence type="predicted"/>
<gene>
    <name evidence="3" type="ORF">EV650_8045</name>
</gene>
<name>A0A4V3G6B4_9ACTN</name>
<sequence>MILAFLAAATLPSIPASVVTSDWPLQPRPEVLRGFELPAKPWLPGHRGVDLAGNPGQPVLAATPGTITYAGPLAGRGVITIGTGPRRTTYEPVVPSVTVGTTVATGTVIGRLSAAGSHCLPRTCLHWGFLQGKQYLNPLTLVPNRPIRLLPLTGQQTQPPAAPSPPPAAHAAPPRSNPSDPNQRTAKLLIAATAALTLTAGLVIRRQ</sequence>
<reference evidence="3 4" key="1">
    <citation type="submission" date="2019-03" db="EMBL/GenBank/DDBJ databases">
        <title>Genomic Encyclopedia of Type Strains, Phase III (KMG-III): the genomes of soil and plant-associated and newly described type strains.</title>
        <authorList>
            <person name="Whitman W."/>
        </authorList>
    </citation>
    <scope>NUCLEOTIDE SEQUENCE [LARGE SCALE GENOMIC DNA]</scope>
    <source>
        <strain evidence="3 4">VKM Ac-2570</strain>
    </source>
</reference>
<dbReference type="InterPro" id="IPR011055">
    <property type="entry name" value="Dup_hybrid_motif"/>
</dbReference>
<protein>
    <submittedName>
        <fullName evidence="3">Peptidase M23-like protein</fullName>
    </submittedName>
</protein>
<feature type="region of interest" description="Disordered" evidence="1">
    <location>
        <begin position="152"/>
        <end position="183"/>
    </location>
</feature>
<dbReference type="Pfam" id="PF01551">
    <property type="entry name" value="Peptidase_M23"/>
    <property type="match status" value="1"/>
</dbReference>
<dbReference type="RefSeq" id="WP_134124400.1">
    <property type="nucleotide sequence ID" value="NZ_SODF01000004.1"/>
</dbReference>
<evidence type="ECO:0000313" key="4">
    <source>
        <dbReference type="Proteomes" id="UP000295447"/>
    </source>
</evidence>
<accession>A0A4V3G6B4</accession>
<dbReference type="Gene3D" id="2.70.70.10">
    <property type="entry name" value="Glucose Permease (Domain IIA)"/>
    <property type="match status" value="1"/>
</dbReference>
<dbReference type="CDD" id="cd12797">
    <property type="entry name" value="M23_peptidase"/>
    <property type="match status" value="1"/>
</dbReference>